<sequence>MPTVDTSFLSPIFKALVAQCPEAVDFDKVTVQQARAASNDTMQPDTEGPPVDTEKIEIPDQTDGHAIKVTLYKPQGISSDEKLPALIFFPGGGFCFIEESFYVFLMSTFATDLSCIVIFVNYSLSPEVQFPVALNEAHSVVEFATNSTTASKFQIDPTRVAVGGDSAGGNLSAAVSLLAKQRNQLQNSIKHQILYYPCVDNDFSTESYKRYGEGFFFTRKMASEFLKCYAPAEELENMLLLPNKASVDDLVGLPPALLITCEADVLCDEGEIYGRKLVAANVPVSSFRVNGVIHGFLSSPVFFSDEAYHVIDMTKRALQSAFTINN</sequence>
<dbReference type="Gene3D" id="3.40.50.1820">
    <property type="entry name" value="alpha/beta hydrolase"/>
    <property type="match status" value="1"/>
</dbReference>
<dbReference type="AlphaFoldDB" id="A0A8H4B827"/>
<dbReference type="Pfam" id="PF07859">
    <property type="entry name" value="Abhydrolase_3"/>
    <property type="match status" value="1"/>
</dbReference>
<accession>A0A8H4B827</accession>
<organism evidence="3 4">
    <name type="scientific">Mucor circinelloides f. lusitanicus</name>
    <name type="common">Mucor racemosus var. lusitanicus</name>
    <dbReference type="NCBI Taxonomy" id="29924"/>
    <lineage>
        <taxon>Eukaryota</taxon>
        <taxon>Fungi</taxon>
        <taxon>Fungi incertae sedis</taxon>
        <taxon>Mucoromycota</taxon>
        <taxon>Mucoromycotina</taxon>
        <taxon>Mucoromycetes</taxon>
        <taxon>Mucorales</taxon>
        <taxon>Mucorineae</taxon>
        <taxon>Mucoraceae</taxon>
        <taxon>Mucor</taxon>
    </lineage>
</organism>
<dbReference type="EMBL" id="JAAECE010000010">
    <property type="protein sequence ID" value="KAF1797050.1"/>
    <property type="molecule type" value="Genomic_DNA"/>
</dbReference>
<dbReference type="SUPFAM" id="SSF53474">
    <property type="entry name" value="alpha/beta-Hydrolases"/>
    <property type="match status" value="1"/>
</dbReference>
<evidence type="ECO:0000259" key="2">
    <source>
        <dbReference type="Pfam" id="PF07859"/>
    </source>
</evidence>
<dbReference type="Proteomes" id="UP000469890">
    <property type="component" value="Unassembled WGS sequence"/>
</dbReference>
<proteinExistence type="predicted"/>
<dbReference type="InterPro" id="IPR029058">
    <property type="entry name" value="AB_hydrolase_fold"/>
</dbReference>
<keyword evidence="1 3" id="KW-0378">Hydrolase</keyword>
<evidence type="ECO:0000313" key="3">
    <source>
        <dbReference type="EMBL" id="KAF1797050.1"/>
    </source>
</evidence>
<evidence type="ECO:0000256" key="1">
    <source>
        <dbReference type="ARBA" id="ARBA00022801"/>
    </source>
</evidence>
<evidence type="ECO:0000313" key="4">
    <source>
        <dbReference type="Proteomes" id="UP000469890"/>
    </source>
</evidence>
<name>A0A8H4B827_MUCCL</name>
<reference evidence="3 4" key="1">
    <citation type="submission" date="2019-09" db="EMBL/GenBank/DDBJ databases">
        <authorList>
            <consortium name="DOE Joint Genome Institute"/>
            <person name="Mondo S.J."/>
            <person name="Navarro-Mendoza M.I."/>
            <person name="Perez-Arques C."/>
            <person name="Panchal S."/>
            <person name="Nicolas F.E."/>
            <person name="Ganguly P."/>
            <person name="Pangilinan J."/>
            <person name="Grigoriev I."/>
            <person name="Heitman J."/>
            <person name="Sanya K."/>
            <person name="Garre V."/>
        </authorList>
    </citation>
    <scope>NUCLEOTIDE SEQUENCE [LARGE SCALE GENOMIC DNA]</scope>
    <source>
        <strain evidence="3 4">MU402</strain>
    </source>
</reference>
<comment type="caution">
    <text evidence="3">The sequence shown here is derived from an EMBL/GenBank/DDBJ whole genome shotgun (WGS) entry which is preliminary data.</text>
</comment>
<dbReference type="PANTHER" id="PTHR48081">
    <property type="entry name" value="AB HYDROLASE SUPERFAMILY PROTEIN C4A8.06C"/>
    <property type="match status" value="1"/>
</dbReference>
<protein>
    <submittedName>
        <fullName evidence="3">Alpha/Beta hydrolase protein</fullName>
    </submittedName>
</protein>
<dbReference type="InterPro" id="IPR013094">
    <property type="entry name" value="AB_hydrolase_3"/>
</dbReference>
<dbReference type="PANTHER" id="PTHR48081:SF8">
    <property type="entry name" value="ALPHA_BETA HYDROLASE FOLD-3 DOMAIN-CONTAINING PROTEIN-RELATED"/>
    <property type="match status" value="1"/>
</dbReference>
<dbReference type="GO" id="GO:0016787">
    <property type="term" value="F:hydrolase activity"/>
    <property type="evidence" value="ECO:0007669"/>
    <property type="project" value="UniProtKB-KW"/>
</dbReference>
<dbReference type="InterPro" id="IPR050300">
    <property type="entry name" value="GDXG_lipolytic_enzyme"/>
</dbReference>
<gene>
    <name evidence="3" type="ORF">FB192DRAFT_1401943</name>
</gene>
<feature type="domain" description="Alpha/beta hydrolase fold-3" evidence="2">
    <location>
        <begin position="86"/>
        <end position="297"/>
    </location>
</feature>